<protein>
    <submittedName>
        <fullName evidence="3">Aspartyl-tRNA(Asn)/glutamyl-tRNA(Gln) amidotransferase subunit A</fullName>
        <ecNumber evidence="3">6.3.5.6</ecNumber>
        <ecNumber evidence="3">6.3.5.7</ecNumber>
    </submittedName>
</protein>
<evidence type="ECO:0000313" key="4">
    <source>
        <dbReference type="Proteomes" id="UP000766570"/>
    </source>
</evidence>
<organism evidence="3 4">
    <name type="scientific">Paeniglutamicibacter psychrophenolicus</name>
    <dbReference type="NCBI Taxonomy" id="257454"/>
    <lineage>
        <taxon>Bacteria</taxon>
        <taxon>Bacillati</taxon>
        <taxon>Actinomycetota</taxon>
        <taxon>Actinomycetes</taxon>
        <taxon>Micrococcales</taxon>
        <taxon>Micrococcaceae</taxon>
        <taxon>Paeniglutamicibacter</taxon>
    </lineage>
</organism>
<dbReference type="EC" id="6.3.5.6" evidence="3"/>
<sequence>MELHHLTATKARELFDSKELSPVELLDAVVARTAAVEPAINALTEQMLELAYDAARASQERFATNGATLGALEGIPLLLKEEQPIAGYTAEEGSLLAKGNIAEATHPIVERIFAAGAVVHGRTTTPEFCCAGYTHSKLWGVTRNPWNLEMTPGGSSGGSGAALAAGETILATGSDIGGSIRIPASFNGLVGFKPPFGRVPGMAPFNQDTYCADGPMGRSVADVAMLQNVIAGPHHTDQASVRPAYVLGIPKAEAAQGMRVALCVNLGDYAIEPAVEANTRAAAEALRNAGVTVDEVTLPWTRKQLVATAWAHFGGIMGAFISEISRGQQKLLMPYTRSFAKHAAEAGSFAEGLVSEAELYAPLGKLLESYDALLCPTNAAQGLAADFADPEGTIEINGQQVSWLESALTLPFNVVGRVPVLAVPSGIAPNGVPTGVQIVGRTYDDATVFTLGQALEESLGLWNKASWWPQVNAAAKV</sequence>
<reference evidence="3 4" key="1">
    <citation type="submission" date="2021-03" db="EMBL/GenBank/DDBJ databases">
        <title>Sequencing the genomes of 1000 actinobacteria strains.</title>
        <authorList>
            <person name="Klenk H.-P."/>
        </authorList>
    </citation>
    <scope>NUCLEOTIDE SEQUENCE [LARGE SCALE GENOMIC DNA]</scope>
    <source>
        <strain evidence="3 4">DSM 15454</strain>
    </source>
</reference>
<comment type="caution">
    <text evidence="3">The sequence shown here is derived from an EMBL/GenBank/DDBJ whole genome shotgun (WGS) entry which is preliminary data.</text>
</comment>
<dbReference type="InterPro" id="IPR020556">
    <property type="entry name" value="Amidase_CS"/>
</dbReference>
<evidence type="ECO:0000259" key="2">
    <source>
        <dbReference type="Pfam" id="PF01425"/>
    </source>
</evidence>
<dbReference type="PROSITE" id="PS00571">
    <property type="entry name" value="AMIDASES"/>
    <property type="match status" value="1"/>
</dbReference>
<dbReference type="EMBL" id="JAGIOE010000001">
    <property type="protein sequence ID" value="MBP2372936.1"/>
    <property type="molecule type" value="Genomic_DNA"/>
</dbReference>
<accession>A0ABS4W9P9</accession>
<dbReference type="SUPFAM" id="SSF75304">
    <property type="entry name" value="Amidase signature (AS) enzymes"/>
    <property type="match status" value="1"/>
</dbReference>
<gene>
    <name evidence="3" type="ORF">JOF46_000848</name>
</gene>
<proteinExistence type="inferred from homology"/>
<dbReference type="PANTHER" id="PTHR11895">
    <property type="entry name" value="TRANSAMIDASE"/>
    <property type="match status" value="1"/>
</dbReference>
<feature type="domain" description="Amidase" evidence="2">
    <location>
        <begin position="24"/>
        <end position="448"/>
    </location>
</feature>
<evidence type="ECO:0000313" key="3">
    <source>
        <dbReference type="EMBL" id="MBP2372936.1"/>
    </source>
</evidence>
<dbReference type="Pfam" id="PF01425">
    <property type="entry name" value="Amidase"/>
    <property type="match status" value="1"/>
</dbReference>
<keyword evidence="4" id="KW-1185">Reference proteome</keyword>
<dbReference type="InterPro" id="IPR000120">
    <property type="entry name" value="Amidase"/>
</dbReference>
<dbReference type="RefSeq" id="WP_209906184.1">
    <property type="nucleotide sequence ID" value="NZ_BAAAMI010000019.1"/>
</dbReference>
<dbReference type="InterPro" id="IPR023631">
    <property type="entry name" value="Amidase_dom"/>
</dbReference>
<comment type="similarity">
    <text evidence="1">Belongs to the amidase family.</text>
</comment>
<dbReference type="Proteomes" id="UP000766570">
    <property type="component" value="Unassembled WGS sequence"/>
</dbReference>
<name>A0ABS4W9P9_9MICC</name>
<dbReference type="EC" id="6.3.5.7" evidence="3"/>
<dbReference type="GO" id="GO:0050566">
    <property type="term" value="F:asparaginyl-tRNA synthase (glutamine-hydrolyzing) activity"/>
    <property type="evidence" value="ECO:0007669"/>
    <property type="project" value="UniProtKB-EC"/>
</dbReference>
<dbReference type="Gene3D" id="3.90.1300.10">
    <property type="entry name" value="Amidase signature (AS) domain"/>
    <property type="match status" value="1"/>
</dbReference>
<dbReference type="GO" id="GO:0050567">
    <property type="term" value="F:glutaminyl-tRNA synthase (glutamine-hydrolyzing) activity"/>
    <property type="evidence" value="ECO:0007669"/>
    <property type="project" value="UniProtKB-EC"/>
</dbReference>
<keyword evidence="3" id="KW-0436">Ligase</keyword>
<dbReference type="InterPro" id="IPR036928">
    <property type="entry name" value="AS_sf"/>
</dbReference>
<evidence type="ECO:0000256" key="1">
    <source>
        <dbReference type="ARBA" id="ARBA00009199"/>
    </source>
</evidence>
<dbReference type="PANTHER" id="PTHR11895:SF7">
    <property type="entry name" value="GLUTAMYL-TRNA(GLN) AMIDOTRANSFERASE SUBUNIT A, MITOCHONDRIAL"/>
    <property type="match status" value="1"/>
</dbReference>